<evidence type="ECO:0000313" key="1">
    <source>
        <dbReference type="EMBL" id="GEO97833.1"/>
    </source>
</evidence>
<protein>
    <submittedName>
        <fullName evidence="1">Uncharacterized protein</fullName>
    </submittedName>
</protein>
<dbReference type="OrthoDB" id="7917257at2"/>
<proteinExistence type="predicted"/>
<reference evidence="1 2" key="1">
    <citation type="submission" date="2019-07" db="EMBL/GenBank/DDBJ databases">
        <title>Whole genome shotgun sequence of Methylobacterium haplocladii NBRC 107714.</title>
        <authorList>
            <person name="Hosoyama A."/>
            <person name="Uohara A."/>
            <person name="Ohji S."/>
            <person name="Ichikawa N."/>
        </authorList>
    </citation>
    <scope>NUCLEOTIDE SEQUENCE [LARGE SCALE GENOMIC DNA]</scope>
    <source>
        <strain evidence="1 2">NBRC 107714</strain>
    </source>
</reference>
<dbReference type="RefSeq" id="WP_147076121.1">
    <property type="nucleotide sequence ID" value="NZ_BJZT01000002.1"/>
</dbReference>
<sequence length="105" mass="11741">MLPHLYIDQTPMSVPAPMRGMLKRPDYLAGVPGVGMVAFDVKAKSVYDDAIIFDLDEVRKLRTFARLFHLTVYFACLDPAGGSASYWVRLDQLDGLPAKRLVVKI</sequence>
<dbReference type="AlphaFoldDB" id="A0A512IJF5"/>
<gene>
    <name evidence="1" type="ORF">MHA02_02210</name>
</gene>
<accession>A0A512IJF5</accession>
<organism evidence="1 2">
    <name type="scientific">Methylobacterium haplocladii</name>
    <dbReference type="NCBI Taxonomy" id="1176176"/>
    <lineage>
        <taxon>Bacteria</taxon>
        <taxon>Pseudomonadati</taxon>
        <taxon>Pseudomonadota</taxon>
        <taxon>Alphaproteobacteria</taxon>
        <taxon>Hyphomicrobiales</taxon>
        <taxon>Methylobacteriaceae</taxon>
        <taxon>Methylobacterium</taxon>
    </lineage>
</organism>
<evidence type="ECO:0000313" key="2">
    <source>
        <dbReference type="Proteomes" id="UP000321258"/>
    </source>
</evidence>
<keyword evidence="2" id="KW-1185">Reference proteome</keyword>
<name>A0A512IJF5_9HYPH</name>
<comment type="caution">
    <text evidence="1">The sequence shown here is derived from an EMBL/GenBank/DDBJ whole genome shotgun (WGS) entry which is preliminary data.</text>
</comment>
<dbReference type="EMBL" id="BJZT01000002">
    <property type="protein sequence ID" value="GEO97833.1"/>
    <property type="molecule type" value="Genomic_DNA"/>
</dbReference>
<dbReference type="Proteomes" id="UP000321258">
    <property type="component" value="Unassembled WGS sequence"/>
</dbReference>